<proteinExistence type="predicted"/>
<feature type="region of interest" description="Disordered" evidence="2">
    <location>
        <begin position="211"/>
        <end position="236"/>
    </location>
</feature>
<feature type="coiled-coil region" evidence="1">
    <location>
        <begin position="120"/>
        <end position="147"/>
    </location>
</feature>
<gene>
    <name evidence="3" type="ORF">PITG_13039</name>
</gene>
<name>D0NK55_PHYIT</name>
<evidence type="ECO:0000313" key="3">
    <source>
        <dbReference type="EMBL" id="EEY59892.1"/>
    </source>
</evidence>
<dbReference type="KEGG" id="pif:PITG_13039"/>
<dbReference type="HOGENOM" id="CLU_932132_0_0_1"/>
<evidence type="ECO:0000256" key="2">
    <source>
        <dbReference type="SAM" id="MobiDB-lite"/>
    </source>
</evidence>
<dbReference type="VEuPathDB" id="FungiDB:PITG_13039"/>
<sequence length="356" mass="40449">MSRGQKSSVPSLYDRIESALEQKEKGNALIAKRDYEQAQKCYDSHATTAMADVHQLSMERPHILQYPRDEIAGLAFHQTPIATFTELLNAAQSVEMQTSSAGKAQANPKPECSLTRRRLQNRVSCRKTRLKRKLQQHERQVLAHERQERHQYLSQLAHKLGVIDGKEFVHTSCGTNLDKLFREFAVKSLHYALVDHEYPGWVNVASDQMTARKDTNQDRQGDASPSTRRSKRLRRVHDKDVATALQSDPRAPQASLVEQWRSVVDGLQNVDLKLHRMKETDLGASVFERQCYWKFVAVSSTKVQQEGEIAAVAVSGVTSLKFYQRQVQEVNIRSIRRDQDAHFDFAASPSNIDAAN</sequence>
<dbReference type="InParanoid" id="D0NK55"/>
<accession>D0NK55</accession>
<dbReference type="Proteomes" id="UP000006643">
    <property type="component" value="Unassembled WGS sequence"/>
</dbReference>
<evidence type="ECO:0008006" key="5">
    <source>
        <dbReference type="Google" id="ProtNLM"/>
    </source>
</evidence>
<evidence type="ECO:0000256" key="1">
    <source>
        <dbReference type="SAM" id="Coils"/>
    </source>
</evidence>
<keyword evidence="4" id="KW-1185">Reference proteome</keyword>
<feature type="compositionally biased region" description="Basic and acidic residues" evidence="2">
    <location>
        <begin position="211"/>
        <end position="221"/>
    </location>
</feature>
<dbReference type="AlphaFoldDB" id="D0NK55"/>
<protein>
    <recommendedName>
        <fullName evidence="5">BZIP domain-containing protein</fullName>
    </recommendedName>
</protein>
<dbReference type="OMA" id="YWKFVAV"/>
<evidence type="ECO:0000313" key="4">
    <source>
        <dbReference type="Proteomes" id="UP000006643"/>
    </source>
</evidence>
<dbReference type="OrthoDB" id="165198at2759"/>
<dbReference type="EMBL" id="DS028142">
    <property type="protein sequence ID" value="EEY59892.1"/>
    <property type="molecule type" value="Genomic_DNA"/>
</dbReference>
<organism evidence="3 4">
    <name type="scientific">Phytophthora infestans (strain T30-4)</name>
    <name type="common">Potato late blight agent</name>
    <dbReference type="NCBI Taxonomy" id="403677"/>
    <lineage>
        <taxon>Eukaryota</taxon>
        <taxon>Sar</taxon>
        <taxon>Stramenopiles</taxon>
        <taxon>Oomycota</taxon>
        <taxon>Peronosporomycetes</taxon>
        <taxon>Peronosporales</taxon>
        <taxon>Peronosporaceae</taxon>
        <taxon>Phytophthora</taxon>
    </lineage>
</organism>
<reference evidence="4" key="1">
    <citation type="journal article" date="2009" name="Nature">
        <title>Genome sequence and analysis of the Irish potato famine pathogen Phytophthora infestans.</title>
        <authorList>
            <consortium name="The Broad Institute Genome Sequencing Platform"/>
            <person name="Haas B.J."/>
            <person name="Kamoun S."/>
            <person name="Zody M.C."/>
            <person name="Jiang R.H."/>
            <person name="Handsaker R.E."/>
            <person name="Cano L.M."/>
            <person name="Grabherr M."/>
            <person name="Kodira C.D."/>
            <person name="Raffaele S."/>
            <person name="Torto-Alalibo T."/>
            <person name="Bozkurt T.O."/>
            <person name="Ah-Fong A.M."/>
            <person name="Alvarado L."/>
            <person name="Anderson V.L."/>
            <person name="Armstrong M.R."/>
            <person name="Avrova A."/>
            <person name="Baxter L."/>
            <person name="Beynon J."/>
            <person name="Boevink P.C."/>
            <person name="Bollmann S.R."/>
            <person name="Bos J.I."/>
            <person name="Bulone V."/>
            <person name="Cai G."/>
            <person name="Cakir C."/>
            <person name="Carrington J.C."/>
            <person name="Chawner M."/>
            <person name="Conti L."/>
            <person name="Costanzo S."/>
            <person name="Ewan R."/>
            <person name="Fahlgren N."/>
            <person name="Fischbach M.A."/>
            <person name="Fugelstad J."/>
            <person name="Gilroy E.M."/>
            <person name="Gnerre S."/>
            <person name="Green P.J."/>
            <person name="Grenville-Briggs L.J."/>
            <person name="Griffith J."/>
            <person name="Grunwald N.J."/>
            <person name="Horn K."/>
            <person name="Horner N.R."/>
            <person name="Hu C.H."/>
            <person name="Huitema E."/>
            <person name="Jeong D.H."/>
            <person name="Jones A.M."/>
            <person name="Jones J.D."/>
            <person name="Jones R.W."/>
            <person name="Karlsson E.K."/>
            <person name="Kunjeti S.G."/>
            <person name="Lamour K."/>
            <person name="Liu Z."/>
            <person name="Ma L."/>
            <person name="Maclean D."/>
            <person name="Chibucos M.C."/>
            <person name="McDonald H."/>
            <person name="McWalters J."/>
            <person name="Meijer H.J."/>
            <person name="Morgan W."/>
            <person name="Morris P.F."/>
            <person name="Munro C.A."/>
            <person name="O'Neill K."/>
            <person name="Ospina-Giraldo M."/>
            <person name="Pinzon A."/>
            <person name="Pritchard L."/>
            <person name="Ramsahoye B."/>
            <person name="Ren Q."/>
            <person name="Restrepo S."/>
            <person name="Roy S."/>
            <person name="Sadanandom A."/>
            <person name="Savidor A."/>
            <person name="Schornack S."/>
            <person name="Schwartz D.C."/>
            <person name="Schumann U.D."/>
            <person name="Schwessinger B."/>
            <person name="Seyer L."/>
            <person name="Sharpe T."/>
            <person name="Silvar C."/>
            <person name="Song J."/>
            <person name="Studholme D.J."/>
            <person name="Sykes S."/>
            <person name="Thines M."/>
            <person name="van de Vondervoort P.J."/>
            <person name="Phuntumart V."/>
            <person name="Wawra S."/>
            <person name="Weide R."/>
            <person name="Win J."/>
            <person name="Young C."/>
            <person name="Zhou S."/>
            <person name="Fry W."/>
            <person name="Meyers B.C."/>
            <person name="van West P."/>
            <person name="Ristaino J."/>
            <person name="Govers F."/>
            <person name="Birch P.R."/>
            <person name="Whisson S.C."/>
            <person name="Judelson H.S."/>
            <person name="Nusbaum C."/>
        </authorList>
    </citation>
    <scope>NUCLEOTIDE SEQUENCE [LARGE SCALE GENOMIC DNA]</scope>
    <source>
        <strain evidence="4">T30-4</strain>
    </source>
</reference>
<dbReference type="eggNOG" id="ENOG502SAB7">
    <property type="taxonomic scope" value="Eukaryota"/>
</dbReference>
<dbReference type="GeneID" id="9474540"/>
<dbReference type="RefSeq" id="XP_002900577.1">
    <property type="nucleotide sequence ID" value="XM_002900531.1"/>
</dbReference>
<keyword evidence="1" id="KW-0175">Coiled coil</keyword>